<organism evidence="2 3">
    <name type="scientific">Mortierella isabellina</name>
    <name type="common">Filamentous fungus</name>
    <name type="synonym">Umbelopsis isabellina</name>
    <dbReference type="NCBI Taxonomy" id="91625"/>
    <lineage>
        <taxon>Eukaryota</taxon>
        <taxon>Fungi</taxon>
        <taxon>Fungi incertae sedis</taxon>
        <taxon>Mucoromycota</taxon>
        <taxon>Mucoromycotina</taxon>
        <taxon>Umbelopsidomycetes</taxon>
        <taxon>Umbelopsidales</taxon>
        <taxon>Umbelopsidaceae</taxon>
        <taxon>Umbelopsis</taxon>
    </lineage>
</organism>
<proteinExistence type="predicted"/>
<keyword evidence="1" id="KW-0812">Transmembrane</keyword>
<evidence type="ECO:0000313" key="3">
    <source>
        <dbReference type="Proteomes" id="UP000654370"/>
    </source>
</evidence>
<reference evidence="2" key="1">
    <citation type="submission" date="2020-12" db="EMBL/GenBank/DDBJ databases">
        <title>Metabolic potential, ecology and presence of endohyphal bacteria is reflected in genomic diversity of Mucoromycotina.</title>
        <authorList>
            <person name="Muszewska A."/>
            <person name="Okrasinska A."/>
            <person name="Steczkiewicz K."/>
            <person name="Drgas O."/>
            <person name="Orlowska M."/>
            <person name="Perlinska-Lenart U."/>
            <person name="Aleksandrzak-Piekarczyk T."/>
            <person name="Szatraj K."/>
            <person name="Zielenkiewicz U."/>
            <person name="Pilsyk S."/>
            <person name="Malc E."/>
            <person name="Mieczkowski P."/>
            <person name="Kruszewska J.S."/>
            <person name="Biernat P."/>
            <person name="Pawlowska J."/>
        </authorList>
    </citation>
    <scope>NUCLEOTIDE SEQUENCE</scope>
    <source>
        <strain evidence="2">WA0000067209</strain>
    </source>
</reference>
<evidence type="ECO:0000313" key="2">
    <source>
        <dbReference type="EMBL" id="KAG2175521.1"/>
    </source>
</evidence>
<dbReference type="AlphaFoldDB" id="A0A8H7U882"/>
<comment type="caution">
    <text evidence="2">The sequence shown here is derived from an EMBL/GenBank/DDBJ whole genome shotgun (WGS) entry which is preliminary data.</text>
</comment>
<dbReference type="OrthoDB" id="2414505at2759"/>
<dbReference type="Proteomes" id="UP000654370">
    <property type="component" value="Unassembled WGS sequence"/>
</dbReference>
<evidence type="ECO:0000256" key="1">
    <source>
        <dbReference type="SAM" id="Phobius"/>
    </source>
</evidence>
<keyword evidence="3" id="KW-1185">Reference proteome</keyword>
<gene>
    <name evidence="2" type="ORF">INT43_001168</name>
</gene>
<keyword evidence="1" id="KW-1133">Transmembrane helix</keyword>
<name>A0A8H7U882_MORIS</name>
<dbReference type="EMBL" id="JAEPQZ010000011">
    <property type="protein sequence ID" value="KAG2175521.1"/>
    <property type="molecule type" value="Genomic_DNA"/>
</dbReference>
<feature type="transmembrane region" description="Helical" evidence="1">
    <location>
        <begin position="6"/>
        <end position="35"/>
    </location>
</feature>
<protein>
    <submittedName>
        <fullName evidence="2">Uncharacterized protein</fullName>
    </submittedName>
</protein>
<accession>A0A8H7U882</accession>
<sequence>MRGAIVSIFLTVVGLILAPIIIIGLIILAVIAIVISTLTSSFILIRLMLLLLGVISSLTITSSNWLLSSVVHTLGRHMWGWSHQPNQSVIHQRILEQQKVSSSLARRRRRSMGKLDIPERYAVKNRRSISNPGTPIGHRVNYFDTATNIGLEMTRPQIVSSI</sequence>
<feature type="transmembrane region" description="Helical" evidence="1">
    <location>
        <begin position="47"/>
        <end position="67"/>
    </location>
</feature>
<keyword evidence="1" id="KW-0472">Membrane</keyword>